<reference evidence="1 2" key="1">
    <citation type="submission" date="2018-01" db="EMBL/GenBank/DDBJ databases">
        <title>Denitrification phenotypes of diverse strains of Pseudomonas stutzeri.</title>
        <authorList>
            <person name="Milligan D.A."/>
            <person name="Bergaust L."/>
            <person name="Bakken L.R."/>
            <person name="Frostegard A."/>
        </authorList>
    </citation>
    <scope>NUCLEOTIDE SEQUENCE [LARGE SCALE GENOMIC DNA]</scope>
    <source>
        <strain evidence="1 2">24a13</strain>
    </source>
</reference>
<comment type="caution">
    <text evidence="1">The sequence shown here is derived from an EMBL/GenBank/DDBJ whole genome shotgun (WGS) entry which is preliminary data.</text>
</comment>
<dbReference type="AlphaFoldDB" id="A0A2S4AGX1"/>
<evidence type="ECO:0000313" key="1">
    <source>
        <dbReference type="EMBL" id="POH80710.1"/>
    </source>
</evidence>
<accession>A0A2S4AGX1</accession>
<organism evidence="1 2">
    <name type="scientific">Stutzerimonas stutzeri</name>
    <name type="common">Pseudomonas stutzeri</name>
    <dbReference type="NCBI Taxonomy" id="316"/>
    <lineage>
        <taxon>Bacteria</taxon>
        <taxon>Pseudomonadati</taxon>
        <taxon>Pseudomonadota</taxon>
        <taxon>Gammaproteobacteria</taxon>
        <taxon>Pseudomonadales</taxon>
        <taxon>Pseudomonadaceae</taxon>
        <taxon>Stutzerimonas</taxon>
    </lineage>
</organism>
<evidence type="ECO:0000313" key="2">
    <source>
        <dbReference type="Proteomes" id="UP000237068"/>
    </source>
</evidence>
<sequence>PSEEFKEEIKRCNLRLNMRKNGDCVIGQENAEWLNIMDLNK</sequence>
<feature type="non-terminal residue" evidence="1">
    <location>
        <position position="1"/>
    </location>
</feature>
<dbReference type="EMBL" id="PPXG01000025">
    <property type="protein sequence ID" value="POH80710.1"/>
    <property type="molecule type" value="Genomic_DNA"/>
</dbReference>
<name>A0A2S4AGX1_STUST</name>
<proteinExistence type="predicted"/>
<protein>
    <submittedName>
        <fullName evidence="1">ArsR family transcriptional regulator</fullName>
    </submittedName>
</protein>
<gene>
    <name evidence="1" type="ORF">CXK91_22525</name>
</gene>
<dbReference type="Proteomes" id="UP000237068">
    <property type="component" value="Unassembled WGS sequence"/>
</dbReference>